<dbReference type="InterPro" id="IPR050109">
    <property type="entry name" value="HTH-type_TetR-like_transc_reg"/>
</dbReference>
<reference evidence="7 8" key="2">
    <citation type="submission" date="2020-08" db="EMBL/GenBank/DDBJ databases">
        <title>The Agave Microbiome: Exploring the role of microbial communities in plant adaptations to desert environments.</title>
        <authorList>
            <person name="Partida-Martinez L.P."/>
        </authorList>
    </citation>
    <scope>NUCLEOTIDE SEQUENCE [LARGE SCALE GENOMIC DNA]</scope>
    <source>
        <strain evidence="7 8">AT2.17</strain>
    </source>
</reference>
<evidence type="ECO:0000313" key="7">
    <source>
        <dbReference type="EMBL" id="NYE37251.1"/>
    </source>
</evidence>
<keyword evidence="8" id="KW-1185">Reference proteome</keyword>
<dbReference type="SUPFAM" id="SSF46689">
    <property type="entry name" value="Homeodomain-like"/>
    <property type="match status" value="1"/>
</dbReference>
<reference evidence="7 8" key="1">
    <citation type="submission" date="2020-07" db="EMBL/GenBank/DDBJ databases">
        <authorList>
            <person name="Partida-Martinez L."/>
            <person name="Huntemann M."/>
            <person name="Clum A."/>
            <person name="Wang J."/>
            <person name="Palaniappan K."/>
            <person name="Ritter S."/>
            <person name="Chen I.-M."/>
            <person name="Stamatis D."/>
            <person name="Reddy T."/>
            <person name="O'Malley R."/>
            <person name="Daum C."/>
            <person name="Shapiro N."/>
            <person name="Ivanova N."/>
            <person name="Kyrpides N."/>
            <person name="Woyke T."/>
        </authorList>
    </citation>
    <scope>NUCLEOTIDE SEQUENCE [LARGE SCALE GENOMIC DNA]</scope>
    <source>
        <strain evidence="7 8">AT2.17</strain>
    </source>
</reference>
<dbReference type="AlphaFoldDB" id="A0A7Y9H3G7"/>
<proteinExistence type="predicted"/>
<keyword evidence="3" id="KW-0804">Transcription</keyword>
<keyword evidence="1" id="KW-0805">Transcription regulation</keyword>
<dbReference type="PANTHER" id="PTHR30055:SF234">
    <property type="entry name" value="HTH-TYPE TRANSCRIPTIONAL REGULATOR BETI"/>
    <property type="match status" value="1"/>
</dbReference>
<evidence type="ECO:0000313" key="8">
    <source>
        <dbReference type="Proteomes" id="UP000549911"/>
    </source>
</evidence>
<dbReference type="InterPro" id="IPR001647">
    <property type="entry name" value="HTH_TetR"/>
</dbReference>
<protein>
    <submittedName>
        <fullName evidence="7">AcrR family transcriptional regulator</fullName>
    </submittedName>
</protein>
<dbReference type="GO" id="GO:0000976">
    <property type="term" value="F:transcription cis-regulatory region binding"/>
    <property type="evidence" value="ECO:0007669"/>
    <property type="project" value="TreeGrafter"/>
</dbReference>
<comment type="caution">
    <text evidence="7">The sequence shown here is derived from an EMBL/GenBank/DDBJ whole genome shotgun (WGS) entry which is preliminary data.</text>
</comment>
<sequence>MPEVDVRGARGIAAGAAIPPPPARRPYDASGRRAAAEQRRVFVTVTAAGLFAERGWRGTTIAAVAREADVSVEYVTKTFGGKQALLMEAMRSATFGRRGSLQDAFAELALADEPDRQVRLDRFVDFACASVVPMAPFVPAMVQGASEDERMRSVLDTARAGHVEVVREAVPLLATGPVHDDAVDEIVVLTRAETYLTFAVELGWAGGRYARWLRRAVGRAVGLTG</sequence>
<evidence type="ECO:0000256" key="4">
    <source>
        <dbReference type="PROSITE-ProRule" id="PRU00335"/>
    </source>
</evidence>
<keyword evidence="2 4" id="KW-0238">DNA-binding</keyword>
<feature type="region of interest" description="Disordered" evidence="5">
    <location>
        <begin position="12"/>
        <end position="31"/>
    </location>
</feature>
<evidence type="ECO:0000256" key="2">
    <source>
        <dbReference type="ARBA" id="ARBA00023125"/>
    </source>
</evidence>
<dbReference type="EMBL" id="JACCBW010000002">
    <property type="protein sequence ID" value="NYE37251.1"/>
    <property type="molecule type" value="Genomic_DNA"/>
</dbReference>
<dbReference type="Gene3D" id="1.10.357.10">
    <property type="entry name" value="Tetracycline Repressor, domain 2"/>
    <property type="match status" value="1"/>
</dbReference>
<evidence type="ECO:0000256" key="1">
    <source>
        <dbReference type="ARBA" id="ARBA00023015"/>
    </source>
</evidence>
<evidence type="ECO:0000256" key="3">
    <source>
        <dbReference type="ARBA" id="ARBA00023163"/>
    </source>
</evidence>
<dbReference type="GO" id="GO:0003700">
    <property type="term" value="F:DNA-binding transcription factor activity"/>
    <property type="evidence" value="ECO:0007669"/>
    <property type="project" value="TreeGrafter"/>
</dbReference>
<feature type="domain" description="HTH tetR-type" evidence="6">
    <location>
        <begin position="37"/>
        <end position="97"/>
    </location>
</feature>
<gene>
    <name evidence="7" type="ORF">F4692_002384</name>
</gene>
<dbReference type="Proteomes" id="UP000549911">
    <property type="component" value="Unassembled WGS sequence"/>
</dbReference>
<dbReference type="InterPro" id="IPR009057">
    <property type="entry name" value="Homeodomain-like_sf"/>
</dbReference>
<evidence type="ECO:0000259" key="6">
    <source>
        <dbReference type="PROSITE" id="PS50977"/>
    </source>
</evidence>
<dbReference type="Pfam" id="PF00440">
    <property type="entry name" value="TetR_N"/>
    <property type="match status" value="1"/>
</dbReference>
<organism evidence="7 8">
    <name type="scientific">Nocardioides cavernae</name>
    <dbReference type="NCBI Taxonomy" id="1921566"/>
    <lineage>
        <taxon>Bacteria</taxon>
        <taxon>Bacillati</taxon>
        <taxon>Actinomycetota</taxon>
        <taxon>Actinomycetes</taxon>
        <taxon>Propionibacteriales</taxon>
        <taxon>Nocardioidaceae</taxon>
        <taxon>Nocardioides</taxon>
    </lineage>
</organism>
<name>A0A7Y9H3G7_9ACTN</name>
<dbReference type="PANTHER" id="PTHR30055">
    <property type="entry name" value="HTH-TYPE TRANSCRIPTIONAL REGULATOR RUTR"/>
    <property type="match status" value="1"/>
</dbReference>
<accession>A0A7Y9H3G7</accession>
<dbReference type="PROSITE" id="PS50977">
    <property type="entry name" value="HTH_TETR_2"/>
    <property type="match status" value="1"/>
</dbReference>
<feature type="DNA-binding region" description="H-T-H motif" evidence="4">
    <location>
        <begin position="60"/>
        <end position="79"/>
    </location>
</feature>
<evidence type="ECO:0000256" key="5">
    <source>
        <dbReference type="SAM" id="MobiDB-lite"/>
    </source>
</evidence>